<comment type="similarity">
    <text evidence="2">Belongs to the ABC transporter superfamily.</text>
</comment>
<organism evidence="9 10">
    <name type="scientific">Megamonas funiformis</name>
    <dbReference type="NCBI Taxonomy" id="437897"/>
    <lineage>
        <taxon>Bacteria</taxon>
        <taxon>Bacillati</taxon>
        <taxon>Bacillota</taxon>
        <taxon>Negativicutes</taxon>
        <taxon>Selenomonadales</taxon>
        <taxon>Selenomonadaceae</taxon>
        <taxon>Megamonas</taxon>
    </lineage>
</organism>
<evidence type="ECO:0000256" key="1">
    <source>
        <dbReference type="ARBA" id="ARBA00004202"/>
    </source>
</evidence>
<dbReference type="InterPro" id="IPR050388">
    <property type="entry name" value="ABC_Ni/Peptide_Import"/>
</dbReference>
<dbReference type="EMBL" id="JAJCGD010000004">
    <property type="protein sequence ID" value="MCB6827541.1"/>
    <property type="molecule type" value="Genomic_DNA"/>
</dbReference>
<evidence type="ECO:0000256" key="2">
    <source>
        <dbReference type="ARBA" id="ARBA00005417"/>
    </source>
</evidence>
<dbReference type="InterPro" id="IPR017871">
    <property type="entry name" value="ABC_transporter-like_CS"/>
</dbReference>
<evidence type="ECO:0000313" key="9">
    <source>
        <dbReference type="EMBL" id="MCB6827541.1"/>
    </source>
</evidence>
<dbReference type="Pfam" id="PF00005">
    <property type="entry name" value="ABC_tran"/>
    <property type="match status" value="1"/>
</dbReference>
<evidence type="ECO:0000259" key="8">
    <source>
        <dbReference type="PROSITE" id="PS50893"/>
    </source>
</evidence>
<name>A0AAW4U5N5_9FIRM</name>
<sequence length="265" mass="29799">MNNIEHKTLLTLQNLDVFYKHQQILSKVNLSLKQGEILGIIGESGCGKSTLLKSIIGILDKQNATIQGKITYQDLDLLQIKSDNWSTIRGNKIGMIFQNAQDTLCPIRTIKDHFIETVQQHHKISKQEILQQTLILFDKLNLKNGQDILNSYPFELSGGMCQRVEIALSIILKPALLLADEPTSALDTISQSQVIKELLLINQLFNTSIIIVTHNINIVKKIAHNIAIIEQGHIIEYAPTSQIINSPKKSYTKKLLNSVLYLNRG</sequence>
<dbReference type="InterPro" id="IPR003593">
    <property type="entry name" value="AAA+_ATPase"/>
</dbReference>
<dbReference type="GO" id="GO:0005524">
    <property type="term" value="F:ATP binding"/>
    <property type="evidence" value="ECO:0007669"/>
    <property type="project" value="UniProtKB-KW"/>
</dbReference>
<dbReference type="AlphaFoldDB" id="A0AAW4U5N5"/>
<dbReference type="RefSeq" id="WP_227152654.1">
    <property type="nucleotide sequence ID" value="NZ_CAUESA010000014.1"/>
</dbReference>
<dbReference type="CDD" id="cd03257">
    <property type="entry name" value="ABC_NikE_OppD_transporters"/>
    <property type="match status" value="1"/>
</dbReference>
<dbReference type="InterPro" id="IPR003439">
    <property type="entry name" value="ABC_transporter-like_ATP-bd"/>
</dbReference>
<keyword evidence="4" id="KW-1003">Cell membrane</keyword>
<dbReference type="InterPro" id="IPR027417">
    <property type="entry name" value="P-loop_NTPase"/>
</dbReference>
<gene>
    <name evidence="9" type="ORF">LIY65_02450</name>
</gene>
<comment type="caution">
    <text evidence="9">The sequence shown here is derived from an EMBL/GenBank/DDBJ whole genome shotgun (WGS) entry which is preliminary data.</text>
</comment>
<dbReference type="PROSITE" id="PS50893">
    <property type="entry name" value="ABC_TRANSPORTER_2"/>
    <property type="match status" value="1"/>
</dbReference>
<evidence type="ECO:0000256" key="6">
    <source>
        <dbReference type="ARBA" id="ARBA00022840"/>
    </source>
</evidence>
<feature type="domain" description="ABC transporter" evidence="8">
    <location>
        <begin position="10"/>
        <end position="256"/>
    </location>
</feature>
<comment type="subcellular location">
    <subcellularLocation>
        <location evidence="1">Cell membrane</location>
        <topology evidence="1">Peripheral membrane protein</topology>
    </subcellularLocation>
</comment>
<evidence type="ECO:0000313" key="10">
    <source>
        <dbReference type="Proteomes" id="UP001198190"/>
    </source>
</evidence>
<reference evidence="9" key="1">
    <citation type="submission" date="2021-10" db="EMBL/GenBank/DDBJ databases">
        <title>Collection of gut derived symbiotic bacterial strains cultured from healthy donors.</title>
        <authorList>
            <person name="Lin H."/>
            <person name="Littmann E."/>
            <person name="Claire K."/>
            <person name="Pamer E."/>
        </authorList>
    </citation>
    <scope>NUCLEOTIDE SEQUENCE</scope>
    <source>
        <strain evidence="9">MSK.7.16</strain>
    </source>
</reference>
<keyword evidence="6 9" id="KW-0067">ATP-binding</keyword>
<dbReference type="GO" id="GO:0016887">
    <property type="term" value="F:ATP hydrolysis activity"/>
    <property type="evidence" value="ECO:0007669"/>
    <property type="project" value="InterPro"/>
</dbReference>
<dbReference type="Gene3D" id="3.40.50.300">
    <property type="entry name" value="P-loop containing nucleotide triphosphate hydrolases"/>
    <property type="match status" value="1"/>
</dbReference>
<proteinExistence type="inferred from homology"/>
<dbReference type="PANTHER" id="PTHR43297:SF2">
    <property type="entry name" value="DIPEPTIDE TRANSPORT ATP-BINDING PROTEIN DPPD"/>
    <property type="match status" value="1"/>
</dbReference>
<keyword evidence="7" id="KW-0472">Membrane</keyword>
<dbReference type="PROSITE" id="PS00211">
    <property type="entry name" value="ABC_TRANSPORTER_1"/>
    <property type="match status" value="1"/>
</dbReference>
<evidence type="ECO:0000256" key="3">
    <source>
        <dbReference type="ARBA" id="ARBA00022448"/>
    </source>
</evidence>
<dbReference type="SMART" id="SM00382">
    <property type="entry name" value="AAA"/>
    <property type="match status" value="1"/>
</dbReference>
<keyword evidence="3" id="KW-0813">Transport</keyword>
<evidence type="ECO:0000256" key="7">
    <source>
        <dbReference type="ARBA" id="ARBA00023136"/>
    </source>
</evidence>
<evidence type="ECO:0000256" key="4">
    <source>
        <dbReference type="ARBA" id="ARBA00022475"/>
    </source>
</evidence>
<keyword evidence="5" id="KW-0547">Nucleotide-binding</keyword>
<dbReference type="SUPFAM" id="SSF52540">
    <property type="entry name" value="P-loop containing nucleoside triphosphate hydrolases"/>
    <property type="match status" value="1"/>
</dbReference>
<accession>A0AAW4U5N5</accession>
<dbReference type="GO" id="GO:0005886">
    <property type="term" value="C:plasma membrane"/>
    <property type="evidence" value="ECO:0007669"/>
    <property type="project" value="UniProtKB-SubCell"/>
</dbReference>
<evidence type="ECO:0000256" key="5">
    <source>
        <dbReference type="ARBA" id="ARBA00022741"/>
    </source>
</evidence>
<dbReference type="Proteomes" id="UP001198190">
    <property type="component" value="Unassembled WGS sequence"/>
</dbReference>
<protein>
    <submittedName>
        <fullName evidence="9">ABC transporter ATP-binding protein</fullName>
    </submittedName>
</protein>
<dbReference type="PANTHER" id="PTHR43297">
    <property type="entry name" value="OLIGOPEPTIDE TRANSPORT ATP-BINDING PROTEIN APPD"/>
    <property type="match status" value="1"/>
</dbReference>